<keyword evidence="3" id="KW-1185">Reference proteome</keyword>
<protein>
    <submittedName>
        <fullName evidence="2">Neuronal acetylcholine receptor subunit alpha-9</fullName>
    </submittedName>
</protein>
<evidence type="ECO:0000259" key="1">
    <source>
        <dbReference type="Pfam" id="PF02932"/>
    </source>
</evidence>
<organism evidence="2 3">
    <name type="scientific">Triplophysa tibetana</name>
    <dbReference type="NCBI Taxonomy" id="1572043"/>
    <lineage>
        <taxon>Eukaryota</taxon>
        <taxon>Metazoa</taxon>
        <taxon>Chordata</taxon>
        <taxon>Craniata</taxon>
        <taxon>Vertebrata</taxon>
        <taxon>Euteleostomi</taxon>
        <taxon>Actinopterygii</taxon>
        <taxon>Neopterygii</taxon>
        <taxon>Teleostei</taxon>
        <taxon>Ostariophysi</taxon>
        <taxon>Cypriniformes</taxon>
        <taxon>Nemacheilidae</taxon>
        <taxon>Triplophysa</taxon>
    </lineage>
</organism>
<dbReference type="SUPFAM" id="SSF90112">
    <property type="entry name" value="Neurotransmitter-gated ion-channel transmembrane pore"/>
    <property type="match status" value="1"/>
</dbReference>
<name>A0A5A9MYD6_9TELE</name>
<dbReference type="InterPro" id="IPR006029">
    <property type="entry name" value="Neurotrans-gated_channel_TM"/>
</dbReference>
<dbReference type="AlphaFoldDB" id="A0A5A9MYD6"/>
<feature type="domain" description="Neurotransmitter-gated ion-channel transmembrane" evidence="1">
    <location>
        <begin position="2"/>
        <end position="62"/>
    </location>
</feature>
<comment type="caution">
    <text evidence="2">The sequence shown here is derived from an EMBL/GenBank/DDBJ whole genome shotgun (WGS) entry which is preliminary data.</text>
</comment>
<sequence>MLALTVLQLLVAEIMPPSENIPLIEKYYIATMTMLTGSTALTIFIMNTHYCGPEAKPVPKLGHKVHPAVSG</sequence>
<reference evidence="2 3" key="1">
    <citation type="journal article" date="2019" name="Mol. Ecol. Resour.">
        <title>Chromosome-level genome assembly of Triplophysa tibetana, a fish adapted to the harsh high-altitude environment of the Tibetan Plateau.</title>
        <authorList>
            <person name="Yang X."/>
            <person name="Liu H."/>
            <person name="Ma Z."/>
            <person name="Zou Y."/>
            <person name="Zou M."/>
            <person name="Mao Y."/>
            <person name="Li X."/>
            <person name="Wang H."/>
            <person name="Chen T."/>
            <person name="Wang W."/>
            <person name="Yang R."/>
        </authorList>
    </citation>
    <scope>NUCLEOTIDE SEQUENCE [LARGE SCALE GENOMIC DNA]</scope>
    <source>
        <strain evidence="2">TTIB1903HZAU</strain>
        <tissue evidence="2">Muscle</tissue>
    </source>
</reference>
<proteinExistence type="predicted"/>
<dbReference type="Proteomes" id="UP000324632">
    <property type="component" value="Chromosome 25"/>
</dbReference>
<dbReference type="EMBL" id="SOYY01000025">
    <property type="protein sequence ID" value="KAA0701801.1"/>
    <property type="molecule type" value="Genomic_DNA"/>
</dbReference>
<dbReference type="GO" id="GO:0016020">
    <property type="term" value="C:membrane"/>
    <property type="evidence" value="ECO:0007669"/>
    <property type="project" value="InterPro"/>
</dbReference>
<evidence type="ECO:0000313" key="2">
    <source>
        <dbReference type="EMBL" id="KAA0701801.1"/>
    </source>
</evidence>
<dbReference type="GO" id="GO:0006811">
    <property type="term" value="P:monoatomic ion transport"/>
    <property type="evidence" value="ECO:0007669"/>
    <property type="project" value="InterPro"/>
</dbReference>
<evidence type="ECO:0000313" key="3">
    <source>
        <dbReference type="Proteomes" id="UP000324632"/>
    </source>
</evidence>
<dbReference type="InterPro" id="IPR038050">
    <property type="entry name" value="Neuro_actylchol_rec"/>
</dbReference>
<dbReference type="InterPro" id="IPR036719">
    <property type="entry name" value="Neuro-gated_channel_TM_sf"/>
</dbReference>
<dbReference type="CDD" id="cd19051">
    <property type="entry name" value="LGIC_TM_cation"/>
    <property type="match status" value="1"/>
</dbReference>
<keyword evidence="2" id="KW-0675">Receptor</keyword>
<dbReference type="Pfam" id="PF02932">
    <property type="entry name" value="Neur_chan_memb"/>
    <property type="match status" value="1"/>
</dbReference>
<accession>A0A5A9MYD6</accession>
<dbReference type="Gene3D" id="1.20.58.390">
    <property type="entry name" value="Neurotransmitter-gated ion-channel transmembrane domain"/>
    <property type="match status" value="1"/>
</dbReference>
<gene>
    <name evidence="2" type="ORF">E1301_Tti023230</name>
</gene>